<proteinExistence type="predicted"/>
<organism evidence="2 3">
    <name type="scientific">Austropuccinia psidii MF-1</name>
    <dbReference type="NCBI Taxonomy" id="1389203"/>
    <lineage>
        <taxon>Eukaryota</taxon>
        <taxon>Fungi</taxon>
        <taxon>Dikarya</taxon>
        <taxon>Basidiomycota</taxon>
        <taxon>Pucciniomycotina</taxon>
        <taxon>Pucciniomycetes</taxon>
        <taxon>Pucciniales</taxon>
        <taxon>Sphaerophragmiaceae</taxon>
        <taxon>Austropuccinia</taxon>
    </lineage>
</organism>
<comment type="caution">
    <text evidence="2">The sequence shown here is derived from an EMBL/GenBank/DDBJ whole genome shotgun (WGS) entry which is preliminary data.</text>
</comment>
<feature type="non-terminal residue" evidence="2">
    <location>
        <position position="1"/>
    </location>
</feature>
<protein>
    <submittedName>
        <fullName evidence="2">Uncharacterized protein</fullName>
    </submittedName>
</protein>
<accession>A0A9Q3PLY5</accession>
<sequence>SHLTLTSLLKKDSPFIFNEEALSQFQILTEAFTTAPTLSHFNPSLRSQPQVMTLLHGFCGNLFWDQDGDNWATLAILPSPGLFMASGQILPSLAFLANSHNSKPQASIFVLGLGVSFCLLDGSGPLAITIILGPTLFFGSLGPKWPLWSMGQLGTFWPNPMSPKGAKGGSPLAPKARWVPNHNWAHLS</sequence>
<dbReference type="InterPro" id="IPR043502">
    <property type="entry name" value="DNA/RNA_pol_sf"/>
</dbReference>
<keyword evidence="1" id="KW-1133">Transmembrane helix</keyword>
<reference evidence="2" key="1">
    <citation type="submission" date="2021-03" db="EMBL/GenBank/DDBJ databases">
        <title>Draft genome sequence of rust myrtle Austropuccinia psidii MF-1, a brazilian biotype.</title>
        <authorList>
            <person name="Quecine M.C."/>
            <person name="Pachon D.M.R."/>
            <person name="Bonatelli M.L."/>
            <person name="Correr F.H."/>
            <person name="Franceschini L.M."/>
            <person name="Leite T.F."/>
            <person name="Margarido G.R.A."/>
            <person name="Almeida C.A."/>
            <person name="Ferrarezi J.A."/>
            <person name="Labate C.A."/>
        </authorList>
    </citation>
    <scope>NUCLEOTIDE SEQUENCE</scope>
    <source>
        <strain evidence="2">MF-1</strain>
    </source>
</reference>
<keyword evidence="1" id="KW-0472">Membrane</keyword>
<feature type="transmembrane region" description="Helical" evidence="1">
    <location>
        <begin position="108"/>
        <end position="138"/>
    </location>
</feature>
<evidence type="ECO:0000256" key="1">
    <source>
        <dbReference type="SAM" id="Phobius"/>
    </source>
</evidence>
<gene>
    <name evidence="2" type="ORF">O181_105760</name>
</gene>
<evidence type="ECO:0000313" key="3">
    <source>
        <dbReference type="Proteomes" id="UP000765509"/>
    </source>
</evidence>
<keyword evidence="3" id="KW-1185">Reference proteome</keyword>
<keyword evidence="1" id="KW-0812">Transmembrane</keyword>
<name>A0A9Q3PLY5_9BASI</name>
<dbReference type="AlphaFoldDB" id="A0A9Q3PLY5"/>
<dbReference type="Proteomes" id="UP000765509">
    <property type="component" value="Unassembled WGS sequence"/>
</dbReference>
<dbReference type="EMBL" id="AVOT02078481">
    <property type="protein sequence ID" value="MBW0566045.1"/>
    <property type="molecule type" value="Genomic_DNA"/>
</dbReference>
<evidence type="ECO:0000313" key="2">
    <source>
        <dbReference type="EMBL" id="MBW0566045.1"/>
    </source>
</evidence>
<feature type="transmembrane region" description="Helical" evidence="1">
    <location>
        <begin position="71"/>
        <end position="96"/>
    </location>
</feature>
<dbReference type="SUPFAM" id="SSF56672">
    <property type="entry name" value="DNA/RNA polymerases"/>
    <property type="match status" value="1"/>
</dbReference>